<evidence type="ECO:0000256" key="8">
    <source>
        <dbReference type="ARBA" id="ARBA00022801"/>
    </source>
</evidence>
<keyword evidence="10" id="KW-0067">ATP-binding</keyword>
<protein>
    <recommendedName>
        <fullName evidence="3">RNA helicase</fullName>
        <ecNumber evidence="3">3.6.4.13</ecNumber>
    </recommendedName>
</protein>
<evidence type="ECO:0000256" key="11">
    <source>
        <dbReference type="ARBA" id="ARBA00022884"/>
    </source>
</evidence>
<evidence type="ECO:0000256" key="7">
    <source>
        <dbReference type="ARBA" id="ARBA00022741"/>
    </source>
</evidence>
<organism evidence="18 19">
    <name type="scientific">Nicotiana attenuata</name>
    <name type="common">Coyote tobacco</name>
    <dbReference type="NCBI Taxonomy" id="49451"/>
    <lineage>
        <taxon>Eukaryota</taxon>
        <taxon>Viridiplantae</taxon>
        <taxon>Streptophyta</taxon>
        <taxon>Embryophyta</taxon>
        <taxon>Tracheophyta</taxon>
        <taxon>Spermatophyta</taxon>
        <taxon>Magnoliopsida</taxon>
        <taxon>eudicotyledons</taxon>
        <taxon>Gunneridae</taxon>
        <taxon>Pentapetalae</taxon>
        <taxon>asterids</taxon>
        <taxon>lamiids</taxon>
        <taxon>Solanales</taxon>
        <taxon>Solanaceae</taxon>
        <taxon>Nicotianoideae</taxon>
        <taxon>Nicotianeae</taxon>
        <taxon>Nicotiana</taxon>
    </lineage>
</organism>
<dbReference type="InterPro" id="IPR035892">
    <property type="entry name" value="C2_domain_sf"/>
</dbReference>
<dbReference type="InterPro" id="IPR057842">
    <property type="entry name" value="WH_MER3"/>
</dbReference>
<dbReference type="Pfam" id="PF00270">
    <property type="entry name" value="DEAD"/>
    <property type="match status" value="2"/>
</dbReference>
<evidence type="ECO:0000256" key="4">
    <source>
        <dbReference type="ARBA" id="ARBA00022664"/>
    </source>
</evidence>
<dbReference type="Gene3D" id="1.10.150.20">
    <property type="entry name" value="5' to 3' exonuclease, C-terminal subdomain"/>
    <property type="match status" value="2"/>
</dbReference>
<dbReference type="SMR" id="A0A314LDX6"/>
<dbReference type="PANTHER" id="PTHR47961:SF4">
    <property type="entry name" value="ACTIVATING SIGNAL COINTEGRATOR 1 COMPLEX SUBUNIT 3"/>
    <property type="match status" value="1"/>
</dbReference>
<dbReference type="PROSITE" id="PS51194">
    <property type="entry name" value="HELICASE_CTER"/>
    <property type="match status" value="1"/>
</dbReference>
<proteinExistence type="inferred from homology"/>
<dbReference type="GO" id="GO:0005681">
    <property type="term" value="C:spliceosomal complex"/>
    <property type="evidence" value="ECO:0007669"/>
    <property type="project" value="UniProtKB-KW"/>
</dbReference>
<dbReference type="InterPro" id="IPR050474">
    <property type="entry name" value="Hel308_SKI2-like"/>
</dbReference>
<evidence type="ECO:0000256" key="5">
    <source>
        <dbReference type="ARBA" id="ARBA00022728"/>
    </source>
</evidence>
<dbReference type="Proteomes" id="UP000187609">
    <property type="component" value="Unassembled WGS sequence"/>
</dbReference>
<dbReference type="Pfam" id="PF18149">
    <property type="entry name" value="Helicase_PWI"/>
    <property type="match status" value="1"/>
</dbReference>
<comment type="catalytic activity">
    <reaction evidence="14">
        <text>ATP + H2O = ADP + phosphate + H(+)</text>
        <dbReference type="Rhea" id="RHEA:13065"/>
        <dbReference type="ChEBI" id="CHEBI:15377"/>
        <dbReference type="ChEBI" id="CHEBI:15378"/>
        <dbReference type="ChEBI" id="CHEBI:30616"/>
        <dbReference type="ChEBI" id="CHEBI:43474"/>
        <dbReference type="ChEBI" id="CHEBI:456216"/>
        <dbReference type="EC" id="3.6.4.13"/>
    </reaction>
</comment>
<dbReference type="CDD" id="cd18019">
    <property type="entry name" value="DEXHc_Brr2_1"/>
    <property type="match status" value="1"/>
</dbReference>
<comment type="similarity">
    <text evidence="2">Belongs to the disease resistance NB-LRR family.</text>
</comment>
<dbReference type="SUPFAM" id="SSF81296">
    <property type="entry name" value="E set domains"/>
    <property type="match status" value="1"/>
</dbReference>
<evidence type="ECO:0000256" key="9">
    <source>
        <dbReference type="ARBA" id="ARBA00022806"/>
    </source>
</evidence>
<keyword evidence="11" id="KW-0694">RNA-binding</keyword>
<keyword evidence="13" id="KW-0539">Nucleus</keyword>
<dbReference type="GO" id="GO:0005524">
    <property type="term" value="F:ATP binding"/>
    <property type="evidence" value="ECO:0007669"/>
    <property type="project" value="UniProtKB-KW"/>
</dbReference>
<dbReference type="Gene3D" id="3.40.50.300">
    <property type="entry name" value="P-loop containing nucleotide triphosphate hydrolases"/>
    <property type="match status" value="3"/>
</dbReference>
<evidence type="ECO:0000256" key="3">
    <source>
        <dbReference type="ARBA" id="ARBA00012552"/>
    </source>
</evidence>
<dbReference type="FunFam" id="1.10.150.20:FF:000004">
    <property type="entry name" value="U5 small nuclear ribonucleoprotein helicase"/>
    <property type="match status" value="1"/>
</dbReference>
<evidence type="ECO:0000256" key="10">
    <source>
        <dbReference type="ARBA" id="ARBA00022840"/>
    </source>
</evidence>
<keyword evidence="9 18" id="KW-0347">Helicase</keyword>
<dbReference type="GO" id="GO:0003724">
    <property type="term" value="F:RNA helicase activity"/>
    <property type="evidence" value="ECO:0007669"/>
    <property type="project" value="UniProtKB-EC"/>
</dbReference>
<dbReference type="FunFam" id="1.10.3380.10:FF:000010">
    <property type="entry name" value="DExH-box ATP-dependent RNA helicase DExH12"/>
    <property type="match status" value="1"/>
</dbReference>
<dbReference type="CDD" id="cd18795">
    <property type="entry name" value="SF2_C_Ski2"/>
    <property type="match status" value="1"/>
</dbReference>
<accession>A0A314LDX6</accession>
<dbReference type="GO" id="GO:0008380">
    <property type="term" value="P:RNA splicing"/>
    <property type="evidence" value="ECO:0007669"/>
    <property type="project" value="UniProtKB-KW"/>
</dbReference>
<keyword evidence="12" id="KW-0508">mRNA splicing</keyword>
<dbReference type="InterPro" id="IPR036388">
    <property type="entry name" value="WH-like_DNA-bd_sf"/>
</dbReference>
<dbReference type="SUPFAM" id="SSF158702">
    <property type="entry name" value="Sec63 N-terminal domain-like"/>
    <property type="match status" value="2"/>
</dbReference>
<dbReference type="InterPro" id="IPR014001">
    <property type="entry name" value="Helicase_ATP-bd"/>
</dbReference>
<feature type="domain" description="Helicase ATP-binding" evidence="16">
    <location>
        <begin position="435"/>
        <end position="618"/>
    </location>
</feature>
<keyword evidence="5" id="KW-0747">Spliceosome</keyword>
<evidence type="ECO:0000256" key="6">
    <source>
        <dbReference type="ARBA" id="ARBA00022737"/>
    </source>
</evidence>
<dbReference type="PANTHER" id="PTHR47961">
    <property type="entry name" value="DNA POLYMERASE THETA, PUTATIVE (AFU_ORTHOLOGUE AFUA_1G05260)-RELATED"/>
    <property type="match status" value="1"/>
</dbReference>
<dbReference type="SUPFAM" id="SSF52540">
    <property type="entry name" value="P-loop containing nucleoside triphosphate hydrolases"/>
    <property type="match status" value="4"/>
</dbReference>
<dbReference type="InterPro" id="IPR036390">
    <property type="entry name" value="WH_DNA-bd_sf"/>
</dbReference>
<gene>
    <name evidence="18" type="primary">BRR2A_2</name>
    <name evidence="18" type="ORF">A4A49_00217</name>
</gene>
<dbReference type="InterPro" id="IPR011545">
    <property type="entry name" value="DEAD/DEAH_box_helicase_dom"/>
</dbReference>
<dbReference type="Pfam" id="PF02889">
    <property type="entry name" value="Sec63"/>
    <property type="match status" value="2"/>
</dbReference>
<dbReference type="STRING" id="49451.A0A314LDX6"/>
<dbReference type="SMART" id="SM00490">
    <property type="entry name" value="HELICc"/>
    <property type="match status" value="2"/>
</dbReference>
<dbReference type="SMART" id="SM00973">
    <property type="entry name" value="Sec63"/>
    <property type="match status" value="2"/>
</dbReference>
<dbReference type="FunFam" id="2.60.40.150:FF:000048">
    <property type="entry name" value="U5 small nuclear ribonucleoprotein 200 kDa helicase"/>
    <property type="match status" value="1"/>
</dbReference>
<dbReference type="FunFam" id="1.10.10.10:FF:000012">
    <property type="entry name" value="U5 small nuclear ribonucleoprotein helicase"/>
    <property type="match status" value="1"/>
</dbReference>
<dbReference type="SMART" id="SM00487">
    <property type="entry name" value="DEXDc"/>
    <property type="match status" value="2"/>
</dbReference>
<comment type="caution">
    <text evidence="18">The sequence shown here is derived from an EMBL/GenBank/DDBJ whole genome shotgun (WGS) entry which is preliminary data.</text>
</comment>
<dbReference type="FunFam" id="1.10.150.20:FF:000013">
    <property type="entry name" value="U5 small nuclear ribonucleoprotein kDa helicase"/>
    <property type="match status" value="1"/>
</dbReference>
<comment type="subcellular location">
    <subcellularLocation>
        <location evidence="1">Nucleus</location>
    </subcellularLocation>
</comment>
<dbReference type="EMBL" id="MJEQ01000081">
    <property type="protein sequence ID" value="OIT39753.1"/>
    <property type="molecule type" value="Genomic_DNA"/>
</dbReference>
<dbReference type="Gene3D" id="2.60.40.150">
    <property type="entry name" value="C2 domain"/>
    <property type="match status" value="2"/>
</dbReference>
<dbReference type="Pfam" id="PF23445">
    <property type="entry name" value="WHD_SNRNP200"/>
    <property type="match status" value="2"/>
</dbReference>
<keyword evidence="8" id="KW-0378">Hydrolase</keyword>
<comment type="function">
    <text evidence="15">RNA helicase that plays an essential role in pre-mRNA splicing as component of the U5 snRNP and U4/U6-U5 tri-snRNP complexes. Involved in spliceosome assembly, activation and disassembly.</text>
</comment>
<dbReference type="FunFam" id="1.10.3380.10:FF:000001">
    <property type="entry name" value="U5 small nuclear ribonucleoprotein helicase"/>
    <property type="match status" value="1"/>
</dbReference>
<feature type="domain" description="Helicase C-terminal" evidence="17">
    <location>
        <begin position="644"/>
        <end position="844"/>
    </location>
</feature>
<evidence type="ECO:0000256" key="12">
    <source>
        <dbReference type="ARBA" id="ARBA00023187"/>
    </source>
</evidence>
<dbReference type="InterPro" id="IPR004179">
    <property type="entry name" value="Sec63-dom"/>
</dbReference>
<dbReference type="Gramene" id="OIT39753">
    <property type="protein sequence ID" value="OIT39753"/>
    <property type="gene ID" value="A4A49_00217"/>
</dbReference>
<dbReference type="Gene3D" id="1.10.3380.10">
    <property type="entry name" value="Sec63 N-terminal domain-like domain"/>
    <property type="match status" value="2"/>
</dbReference>
<dbReference type="InterPro" id="IPR041094">
    <property type="entry name" value="Brr2_helicase_PWI"/>
</dbReference>
<evidence type="ECO:0000256" key="2">
    <source>
        <dbReference type="ARBA" id="ARBA00008894"/>
    </source>
</evidence>
<dbReference type="SUPFAM" id="SSF46785">
    <property type="entry name" value="Winged helix' DNA-binding domain"/>
    <property type="match status" value="1"/>
</dbReference>
<dbReference type="FunFam" id="1.10.10.10:FF:000024">
    <property type="entry name" value="U5 small nuclear ribonucleoprotein helicase"/>
    <property type="match status" value="1"/>
</dbReference>
<dbReference type="GO" id="GO:0006397">
    <property type="term" value="P:mRNA processing"/>
    <property type="evidence" value="ECO:0007669"/>
    <property type="project" value="UniProtKB-KW"/>
</dbReference>
<evidence type="ECO:0000256" key="14">
    <source>
        <dbReference type="ARBA" id="ARBA00047984"/>
    </source>
</evidence>
<dbReference type="InterPro" id="IPR027417">
    <property type="entry name" value="P-loop_NTPase"/>
</dbReference>
<evidence type="ECO:0000313" key="18">
    <source>
        <dbReference type="EMBL" id="OIT39753.1"/>
    </source>
</evidence>
<sequence length="1890" mass="214874">MGHLEAHAVYEHGANSLAAGEPESLYGKIDPKTFGDRAYKGRPDKAARKREPLLVSDRNRQIKKRRLLESVLTLTEEEGVYHPKTKQTRAAYEALLSLIQQQLGGQPLNIVTAAADEILAVFEQLVSIGRLITNYQGDGDGYAPLDDDVGVAVQFEENEEEEEGDLDDEEEEDNDVLDADCSGAMPIIADYEMLEADEGMSLNVQDVDAYWLQRKISQAYEHKIDPQQSQKLAEEVLKTLAEGDDREVETKLLLHLQFDKFSLIKYLLRNRLKVVWCTRLARAQDQAKRKEIEQEMLRLGPDHAAVLEQLHATRATAKERQLNLEKNIREEAQHLKDGNRDNDNSWSMGQRRLLDLDSLAFHQGSQLMANTTCQLPVGSYRNHKKGYEEVHVPALKPKPLAPGEELVKISSIPVWAQPAFSGMTELNRVQSKVYETALFSPENILLCAPTGAGKTNVAMLTILQQIALNRNLDGSFNHTNYKIVYVAPMKALVSEVVGNLSKRLEHYGVKVKELSGDQTLTRQQIEETQIIVTTPEKWDIITRKSGDRTYMQLVKLVIIDEIHLLHDNRGPVLESIIARTIRQIEITKEHIRLVGLSATLPNYQDVALFLRVGLNKGLFHFDNSYRPVPLAQQYIGITVKKPLQRFQLMNDICYEKVISVAGKHQVLIFVHSRKETTKTARAIRHAALGNDTLTKFLKEDGLTREILQSQTELIKSNDLKDLLPYGFAIHHAGLVKTDRQLVEELFADGHVQVLVSTATFAWGVNLPAHTIIIKGTKIYNPEKEHGLNSVLLMLCKCLAVLEGLNMTLMLPIESQFISKLADQLNAEIVLGTVQNVKEACEWLLYTYLYVRMVQNPTLYGLAADALETDYALEGRRADLVYSAATLLDKSNLVKYDKRSGYFQVTNLGRIASYYYITHGTISTYNEHLKPITGDIELCRLFSLSEEFKYVTVRQDEKIELAKLLDRVPIPIKESLEEPSAKINVLLQAYISRLKLEGLSLSSDMVYISQSAARLIKRMWSVQTPLRQFHSIPNEILMKLEKKDLAWEHYCDLSSQELGELIRFPMKGRMLHKCIHQFPKLNLAANVQPITRSVLRVELTITPDFQWEDAVHGFVEPFWVIVEDNDGEYILHHEYFMLKKQYIGEDHTLNFTVPIYEPLPLQYFIRVVSDRWLGSETVLPVSFLHLTLPEKYLPPTELLDLQPLPVTALRHPAYEALYQDFKHFNPVQTQVFTILYNSDDNVLVAAPTGSGKTICAEFAILRNHQKGPDNISRTMYIAPLDALAKERFSDWKKKFGDSLGIRVVKLTGETAKDLKLLEKDLMSYSSVDREDTPMFLLRSAEELEPFVERINEPMLKETLKYGVGYLHDGLSGTDQEIVKMLFETGWIQVCVMNSTMCWGVPLSAHLVVVTGTQYYDGRENMHTDYPVTDLLKMMGHASRPLVDSCGKCVILCHAPRKDYYKKFLYDAFPVESHLQHYLHDNLIAEVVVGVIQNKQDAVDYLTWTFMYRRLTQNPNYYNLQGVSHRHLSDHLSELVENAISDLEASKCIAVEYDFSLSPLNLGMIASYYHISYTTIERFSSSLTSKTKLMGLLEILASASEYEGLPTRPGEEELTRRLINHQSFSFKNLKYTDPHAKANALLQAHFSRQVVGGNLASDQQEVLLSAIRLLQAMIDVISSNKWLSLALLAMEVSQMVTQGTWERDSMLLQVPHFTNELAKKCQENPGKSIETVFDLVEMEDDERRKLLQMSDLQLMDVARFCNRFPNIDLTYDVLNRDNVSAGDNVSVQVTLERDLEGRTEVGPVFAPRYPTTKEEGWWLVVGDTKSNQLLAIKRVTLQKKSSVKLNFSAPAEAGMRTYTLYFMCDSYLGCDQEYIFTLDVKAAMIKEDSERV</sequence>
<evidence type="ECO:0000313" key="19">
    <source>
        <dbReference type="Proteomes" id="UP000187609"/>
    </source>
</evidence>
<reference evidence="18" key="1">
    <citation type="submission" date="2016-11" db="EMBL/GenBank/DDBJ databases">
        <title>The genome of Nicotiana attenuata.</title>
        <authorList>
            <person name="Xu S."/>
            <person name="Brockmoeller T."/>
            <person name="Gaquerel E."/>
            <person name="Navarro A."/>
            <person name="Kuhl H."/>
            <person name="Gase K."/>
            <person name="Ling Z."/>
            <person name="Zhou W."/>
            <person name="Kreitzer C."/>
            <person name="Stanke M."/>
            <person name="Tang H."/>
            <person name="Lyons E."/>
            <person name="Pandey P."/>
            <person name="Pandey S.P."/>
            <person name="Timmermann B."/>
            <person name="Baldwin I.T."/>
        </authorList>
    </citation>
    <scope>NUCLEOTIDE SEQUENCE [LARGE SCALE GENOMIC DNA]</scope>
    <source>
        <strain evidence="18">UT</strain>
    </source>
</reference>
<evidence type="ECO:0000259" key="17">
    <source>
        <dbReference type="PROSITE" id="PS51194"/>
    </source>
</evidence>
<keyword evidence="7" id="KW-0547">Nucleotide-binding</keyword>
<dbReference type="GO" id="GO:0016787">
    <property type="term" value="F:hydrolase activity"/>
    <property type="evidence" value="ECO:0007669"/>
    <property type="project" value="UniProtKB-KW"/>
</dbReference>
<dbReference type="FunFam" id="2.60.40.150:FF:000004">
    <property type="entry name" value="RNA helicase, activating signal cointegrator 1"/>
    <property type="match status" value="1"/>
</dbReference>
<dbReference type="EC" id="3.6.4.13" evidence="3"/>
<dbReference type="Gene3D" id="1.10.10.10">
    <property type="entry name" value="Winged helix-like DNA-binding domain superfamily/Winged helix DNA-binding domain"/>
    <property type="match status" value="2"/>
</dbReference>
<evidence type="ECO:0000256" key="15">
    <source>
        <dbReference type="ARBA" id="ARBA00055371"/>
    </source>
</evidence>
<keyword evidence="19" id="KW-1185">Reference proteome</keyword>
<dbReference type="InterPro" id="IPR001650">
    <property type="entry name" value="Helicase_C-like"/>
</dbReference>
<evidence type="ECO:0000256" key="13">
    <source>
        <dbReference type="ARBA" id="ARBA00023242"/>
    </source>
</evidence>
<keyword evidence="4" id="KW-0507">mRNA processing</keyword>
<name>A0A314LDX6_NICAT</name>
<evidence type="ECO:0000256" key="1">
    <source>
        <dbReference type="ARBA" id="ARBA00004123"/>
    </source>
</evidence>
<dbReference type="GO" id="GO:0003723">
    <property type="term" value="F:RNA binding"/>
    <property type="evidence" value="ECO:0007669"/>
    <property type="project" value="UniProtKB-KW"/>
</dbReference>
<dbReference type="SMART" id="SM00382">
    <property type="entry name" value="AAA"/>
    <property type="match status" value="1"/>
</dbReference>
<dbReference type="FunFam" id="3.40.50.300:FF:000102">
    <property type="entry name" value="RNA helicase, activating signal cointegrator 1"/>
    <property type="match status" value="1"/>
</dbReference>
<keyword evidence="6" id="KW-0677">Repeat</keyword>
<dbReference type="PROSITE" id="PS51192">
    <property type="entry name" value="HELICASE_ATP_BIND_1"/>
    <property type="match status" value="1"/>
</dbReference>
<dbReference type="Pfam" id="PF00271">
    <property type="entry name" value="Helicase_C"/>
    <property type="match status" value="1"/>
</dbReference>
<evidence type="ECO:0000259" key="16">
    <source>
        <dbReference type="PROSITE" id="PS51192"/>
    </source>
</evidence>
<dbReference type="InterPro" id="IPR014756">
    <property type="entry name" value="Ig_E-set"/>
</dbReference>
<dbReference type="PIRSF" id="PIRSF039073">
    <property type="entry name" value="BRR2"/>
    <property type="match status" value="1"/>
</dbReference>
<dbReference type="InterPro" id="IPR003593">
    <property type="entry name" value="AAA+_ATPase"/>
</dbReference>